<name>A0A9P2TD52_THEFU</name>
<dbReference type="EMBL" id="AOSG01000018">
    <property type="protein sequence ID" value="EOR72284.1"/>
    <property type="molecule type" value="Genomic_DNA"/>
</dbReference>
<dbReference type="GO" id="GO:0008757">
    <property type="term" value="F:S-adenosylmethionine-dependent methyltransferase activity"/>
    <property type="evidence" value="ECO:0007669"/>
    <property type="project" value="InterPro"/>
</dbReference>
<dbReference type="Proteomes" id="UP000014184">
    <property type="component" value="Unassembled WGS sequence"/>
</dbReference>
<evidence type="ECO:0000259" key="1">
    <source>
        <dbReference type="Pfam" id="PF08241"/>
    </source>
</evidence>
<dbReference type="InterPro" id="IPR029063">
    <property type="entry name" value="SAM-dependent_MTases_sf"/>
</dbReference>
<sequence length="212" mass="23935">MNTQISKERQDRAVAHTRQIWDRRAPRYDDGAWLERKILKDTRQRLCAQASGRVLDVAVGTGRNLAHYSADVTEVVGIDLSPGMLSQARTAASRASFPVELHEGDARHLPFSDADFDTVVCFLALCEIPGQAAALNEMRRVLRTGGRLLLLDHVEYTRAPMRWIEPLRARRRGTAPRRRPVDVARDQGFVIDQHHSLAWGFFDGVVAHRPHS</sequence>
<dbReference type="InterPro" id="IPR013216">
    <property type="entry name" value="Methyltransf_11"/>
</dbReference>
<dbReference type="Gene3D" id="3.40.50.150">
    <property type="entry name" value="Vaccinia Virus protein VP39"/>
    <property type="match status" value="1"/>
</dbReference>
<keyword evidence="3" id="KW-1185">Reference proteome</keyword>
<organism evidence="2 3">
    <name type="scientific">Thermobifida fusca TM51</name>
    <dbReference type="NCBI Taxonomy" id="1169414"/>
    <lineage>
        <taxon>Bacteria</taxon>
        <taxon>Bacillati</taxon>
        <taxon>Actinomycetota</taxon>
        <taxon>Actinomycetes</taxon>
        <taxon>Streptosporangiales</taxon>
        <taxon>Nocardiopsidaceae</taxon>
        <taxon>Thermobifida</taxon>
    </lineage>
</organism>
<evidence type="ECO:0000313" key="3">
    <source>
        <dbReference type="Proteomes" id="UP000014184"/>
    </source>
</evidence>
<feature type="domain" description="Methyltransferase type 11" evidence="1">
    <location>
        <begin position="55"/>
        <end position="149"/>
    </location>
</feature>
<dbReference type="RefSeq" id="WP_016188315.1">
    <property type="nucleotide sequence ID" value="NZ_AOSG01000018.1"/>
</dbReference>
<evidence type="ECO:0000313" key="2">
    <source>
        <dbReference type="EMBL" id="EOR72284.1"/>
    </source>
</evidence>
<dbReference type="PANTHER" id="PTHR42912:SF96">
    <property type="entry name" value="METHYLTRANSFERASE DOMAIN-CONTAINING PROTEIN"/>
    <property type="match status" value="1"/>
</dbReference>
<proteinExistence type="predicted"/>
<comment type="caution">
    <text evidence="2">The sequence shown here is derived from an EMBL/GenBank/DDBJ whole genome shotgun (WGS) entry which is preliminary data.</text>
</comment>
<dbReference type="PANTHER" id="PTHR42912">
    <property type="entry name" value="METHYLTRANSFERASE"/>
    <property type="match status" value="1"/>
</dbReference>
<dbReference type="InterPro" id="IPR050508">
    <property type="entry name" value="Methyltransf_Superfamily"/>
</dbReference>
<dbReference type="AlphaFoldDB" id="A0A9P2TD52"/>
<dbReference type="CDD" id="cd02440">
    <property type="entry name" value="AdoMet_MTases"/>
    <property type="match status" value="1"/>
</dbReference>
<reference evidence="2 3" key="1">
    <citation type="journal article" date="2013" name="Genome Announc.">
        <title>Draft Genome Sequence of the Lignocellulose Decomposer Thermobifida fusca Strain TM51.</title>
        <authorList>
            <person name="Toth A."/>
            <person name="Barna T."/>
            <person name="Nagy I."/>
            <person name="Horvath B."/>
            <person name="Nagy I."/>
            <person name="Tancsics A."/>
            <person name="Kriszt B."/>
            <person name="Baka E."/>
            <person name="Fekete C."/>
            <person name="Kukolya J."/>
        </authorList>
    </citation>
    <scope>NUCLEOTIDE SEQUENCE [LARGE SCALE GENOMIC DNA]</scope>
    <source>
        <strain evidence="2 3">TM51</strain>
    </source>
</reference>
<protein>
    <submittedName>
        <fullName evidence="2">Phosphatidylethanolamine N-methyltransferase / phosphatidyl-N-methylethanolamine N-methyltransferase</fullName>
    </submittedName>
</protein>
<accession>A0A9P2TD52</accession>
<dbReference type="SUPFAM" id="SSF53335">
    <property type="entry name" value="S-adenosyl-L-methionine-dependent methyltransferases"/>
    <property type="match status" value="1"/>
</dbReference>
<dbReference type="Pfam" id="PF08241">
    <property type="entry name" value="Methyltransf_11"/>
    <property type="match status" value="1"/>
</dbReference>
<gene>
    <name evidence="2" type="ORF">TM51_04032</name>
</gene>